<evidence type="ECO:0000313" key="3">
    <source>
        <dbReference type="EMBL" id="CAD9471238.1"/>
    </source>
</evidence>
<feature type="transmembrane region" description="Helical" evidence="1">
    <location>
        <begin position="133"/>
        <end position="154"/>
    </location>
</feature>
<evidence type="ECO:0000313" key="2">
    <source>
        <dbReference type="EMBL" id="CAD9471230.1"/>
    </source>
</evidence>
<sequence>MQSLRARLFGTRETQDLSLVDHARRWVSDTGMQVYQCIGANSPWAQRRIDDIAVQAGELERRGYLNHFRDFNETLVKPLKSGTRALVALVKATVQCAPDQNAVYAFSLWNALCFWFSVILLIVSLLLPGGSGIVEIVSVFYSYIAAYTYDFVFVRAPRTQWMLPGVVIMVLWVALQVITGIGGLVYIVPAVMAFIRAASASVLLLYAVRLYRAAQSAEESGQQESGWLGSGWSGSARREVMIEML</sequence>
<dbReference type="AlphaFoldDB" id="A0A6U7GFF4"/>
<accession>A0A6U7GFF4</accession>
<dbReference type="EMBL" id="HBGU01041543">
    <property type="protein sequence ID" value="CAD9471230.1"/>
    <property type="molecule type" value="Transcribed_RNA"/>
</dbReference>
<feature type="transmembrane region" description="Helical" evidence="1">
    <location>
        <begin position="184"/>
        <end position="208"/>
    </location>
</feature>
<feature type="transmembrane region" description="Helical" evidence="1">
    <location>
        <begin position="161"/>
        <end position="178"/>
    </location>
</feature>
<evidence type="ECO:0000256" key="1">
    <source>
        <dbReference type="SAM" id="Phobius"/>
    </source>
</evidence>
<dbReference type="EMBL" id="HBGU01041544">
    <property type="protein sequence ID" value="CAD9471238.1"/>
    <property type="molecule type" value="Transcribed_RNA"/>
</dbReference>
<proteinExistence type="predicted"/>
<protein>
    <submittedName>
        <fullName evidence="2">Uncharacterized protein</fullName>
    </submittedName>
</protein>
<feature type="transmembrane region" description="Helical" evidence="1">
    <location>
        <begin position="108"/>
        <end position="127"/>
    </location>
</feature>
<reference evidence="2" key="1">
    <citation type="submission" date="2021-01" db="EMBL/GenBank/DDBJ databases">
        <authorList>
            <person name="Corre E."/>
            <person name="Pelletier E."/>
            <person name="Niang G."/>
            <person name="Scheremetjew M."/>
            <person name="Finn R."/>
            <person name="Kale V."/>
            <person name="Holt S."/>
            <person name="Cochrane G."/>
            <person name="Meng A."/>
            <person name="Brown T."/>
            <person name="Cohen L."/>
        </authorList>
    </citation>
    <scope>NUCLEOTIDE SEQUENCE</scope>
    <source>
        <strain evidence="2">UTEX LB 985</strain>
    </source>
</reference>
<gene>
    <name evidence="2" type="ORF">CBRE1094_LOCUS22638</name>
    <name evidence="3" type="ORF">CBRE1094_LOCUS22639</name>
</gene>
<organism evidence="2">
    <name type="scientific">Haptolina brevifila</name>
    <dbReference type="NCBI Taxonomy" id="156173"/>
    <lineage>
        <taxon>Eukaryota</taxon>
        <taxon>Haptista</taxon>
        <taxon>Haptophyta</taxon>
        <taxon>Prymnesiophyceae</taxon>
        <taxon>Prymnesiales</taxon>
        <taxon>Prymnesiaceae</taxon>
        <taxon>Haptolina</taxon>
    </lineage>
</organism>
<keyword evidence="1" id="KW-1133">Transmembrane helix</keyword>
<keyword evidence="1" id="KW-0812">Transmembrane</keyword>
<name>A0A6U7GFF4_9EUKA</name>
<keyword evidence="1" id="KW-0472">Membrane</keyword>